<name>T1DNZ3_ANOAQ</name>
<dbReference type="PANTHER" id="PTHR38681:SF1">
    <property type="entry name" value="RETROVIRUS-RELATED POL POLYPROTEIN FROM TRANSPOSON 412-LIKE PROTEIN"/>
    <property type="match status" value="1"/>
</dbReference>
<feature type="signal peptide" evidence="1">
    <location>
        <begin position="1"/>
        <end position="24"/>
    </location>
</feature>
<protein>
    <submittedName>
        <fullName evidence="2">Putative secreted protein</fullName>
    </submittedName>
</protein>
<keyword evidence="1" id="KW-0732">Signal</keyword>
<dbReference type="PANTHER" id="PTHR38681">
    <property type="entry name" value="RETROVIRUS-RELATED POL POLYPROTEIN FROM TRANSPOSON 412-LIKE PROTEIN-RELATED"/>
    <property type="match status" value="1"/>
</dbReference>
<dbReference type="EMBL" id="GAMD01002430">
    <property type="protein sequence ID" value="JAA99160.1"/>
    <property type="molecule type" value="mRNA"/>
</dbReference>
<reference evidence="2" key="1">
    <citation type="submission" date="2013-07" db="EMBL/GenBank/DDBJ databases">
        <title>Transcriptome sequencing and developmental regulation of gene expression in Anopheles aquasalis.</title>
        <authorList>
            <consortium name="Brazilian Malaria Network (MCT/CNPq/MS/SCTIE/DECIT/PRONEX 555648/2009-5) and Research Network on Bioactive Molecules from Arthropod Vectors (NAP-MOBIARVE"/>
            <consortium name="University of Sao Paulo)"/>
            <person name="Marinotti O."/>
            <person name="Ribeiro J.M.C."/>
            <person name="Costa-da-Silva A.L."/>
            <person name="Silva M.C.P."/>
            <person name="Lopes A.R."/>
            <person name="Barros M.S."/>
            <person name="Sa-Nunes A."/>
            <person name="Konjin B.B."/>
            <person name="Carvalho E."/>
            <person name="Suesdek L."/>
            <person name="Silva-Neto M.A.C."/>
            <person name="Capurro M.L."/>
        </authorList>
    </citation>
    <scope>NUCLEOTIDE SEQUENCE</scope>
    <source>
        <tissue evidence="2">Whole body</tissue>
    </source>
</reference>
<feature type="chain" id="PRO_5004574959" evidence="1">
    <location>
        <begin position="25"/>
        <end position="108"/>
    </location>
</feature>
<evidence type="ECO:0000256" key="1">
    <source>
        <dbReference type="SAM" id="SignalP"/>
    </source>
</evidence>
<sequence>MCQQNPRWTEVLPIVLLGLRTAWKEDLEATTAELTYGSTLRLPGEFFEETEDRKPIQLAEFVANLRADMAKIRPKQRSDHSKPCSFRAERTNNVQPCVRQGLDPLNHH</sequence>
<organism evidence="2">
    <name type="scientific">Anopheles aquasalis</name>
    <name type="common">Malaria mosquito</name>
    <dbReference type="NCBI Taxonomy" id="42839"/>
    <lineage>
        <taxon>Eukaryota</taxon>
        <taxon>Metazoa</taxon>
        <taxon>Ecdysozoa</taxon>
        <taxon>Arthropoda</taxon>
        <taxon>Hexapoda</taxon>
        <taxon>Insecta</taxon>
        <taxon>Pterygota</taxon>
        <taxon>Neoptera</taxon>
        <taxon>Endopterygota</taxon>
        <taxon>Diptera</taxon>
        <taxon>Nematocera</taxon>
        <taxon>Culicoidea</taxon>
        <taxon>Culicidae</taxon>
        <taxon>Anophelinae</taxon>
        <taxon>Anopheles</taxon>
    </lineage>
</organism>
<evidence type="ECO:0000313" key="2">
    <source>
        <dbReference type="EMBL" id="JAA99160.1"/>
    </source>
</evidence>
<accession>T1DNZ3</accession>
<dbReference type="AlphaFoldDB" id="T1DNZ3"/>
<proteinExistence type="evidence at transcript level"/>